<dbReference type="EMBL" id="CP158297">
    <property type="protein sequence ID" value="XBV83740.1"/>
    <property type="molecule type" value="Genomic_DNA"/>
</dbReference>
<geneLocation type="plasmid" evidence="2">
    <name>pDson01</name>
</geneLocation>
<feature type="region of interest" description="Disordered" evidence="1">
    <location>
        <begin position="113"/>
        <end position="135"/>
    </location>
</feature>
<sequence length="183" mass="18932">MSSLILHPNVPVELTLRDPVQYFALDKVSDLGLTALDLRGAGLHMRLYTAAGQLLAEGVDQSPSTPGETIALPAHHTILSVERADHLSTPVSGEPVGVPARLTISTGCERPLRLAGVRSPGSPTDGRSSLTPASSAEVPAAAVLLNAGAGHPRAARAGPAEGTHVQTRRCTLRAPSLRGRILG</sequence>
<dbReference type="AlphaFoldDB" id="A0AAU7U648"/>
<protein>
    <submittedName>
        <fullName evidence="2">Uncharacterized protein</fullName>
    </submittedName>
</protein>
<keyword evidence="2" id="KW-0614">Plasmid</keyword>
<name>A0AAU7U648_9DEIO</name>
<proteinExistence type="predicted"/>
<evidence type="ECO:0000313" key="2">
    <source>
        <dbReference type="EMBL" id="XBV83740.1"/>
    </source>
</evidence>
<feature type="compositionally biased region" description="Polar residues" evidence="1">
    <location>
        <begin position="121"/>
        <end position="131"/>
    </location>
</feature>
<dbReference type="KEGG" id="dsc:ABOD76_01425"/>
<dbReference type="RefSeq" id="WP_350241450.1">
    <property type="nucleotide sequence ID" value="NZ_CP158297.1"/>
</dbReference>
<accession>A0AAU7U648</accession>
<gene>
    <name evidence="2" type="ORF">ABOD76_01425</name>
</gene>
<evidence type="ECO:0000256" key="1">
    <source>
        <dbReference type="SAM" id="MobiDB-lite"/>
    </source>
</evidence>
<reference evidence="2" key="1">
    <citation type="submission" date="2024-06" db="EMBL/GenBank/DDBJ databases">
        <title>Draft Genome Sequence of Deinococcus sonorensis Type Strain KR-87, a Biofilm Producing Representative of the Genus Deinococcus.</title>
        <authorList>
            <person name="Boren L.S."/>
            <person name="Grosso R.A."/>
            <person name="Hugenberg-Cox A.N."/>
            <person name="Hill J.T.E."/>
            <person name="Albert C.M."/>
            <person name="Tuohy J.M."/>
        </authorList>
    </citation>
    <scope>NUCLEOTIDE SEQUENCE</scope>
    <source>
        <strain evidence="2">KR-87</strain>
        <plasmid evidence="2">pDson01</plasmid>
    </source>
</reference>
<organism evidence="2">
    <name type="scientific">Deinococcus sonorensis KR-87</name>
    <dbReference type="NCBI Taxonomy" id="694439"/>
    <lineage>
        <taxon>Bacteria</taxon>
        <taxon>Thermotogati</taxon>
        <taxon>Deinococcota</taxon>
        <taxon>Deinococci</taxon>
        <taxon>Deinococcales</taxon>
        <taxon>Deinococcaceae</taxon>
        <taxon>Deinococcus</taxon>
    </lineage>
</organism>